<reference evidence="2" key="1">
    <citation type="journal article" date="2014" name="Int. J. Syst. Evol. Microbiol.">
        <title>Complete genome of a new Firmicutes species belonging to the dominant human colonic microbiota ('Ruminococcus bicirculans') reveals two chromosomes and a selective capacity to utilize plant glucans.</title>
        <authorList>
            <consortium name="NISC Comparative Sequencing Program"/>
            <person name="Wegmann U."/>
            <person name="Louis P."/>
            <person name="Goesmann A."/>
            <person name="Henrissat B."/>
            <person name="Duncan S.H."/>
            <person name="Flint H.J."/>
        </authorList>
    </citation>
    <scope>NUCLEOTIDE SEQUENCE</scope>
    <source>
        <strain evidence="2">NBRC 107715</strain>
    </source>
</reference>
<evidence type="ECO:0000313" key="2">
    <source>
        <dbReference type="EMBL" id="GLS67723.1"/>
    </source>
</evidence>
<comment type="caution">
    <text evidence="1">The sequence shown here is derived from an EMBL/GenBank/DDBJ whole genome shotgun (WGS) entry which is preliminary data.</text>
</comment>
<sequence length="469" mass="48830">MQGFCVLIAAADAAFCQALPHSVTTLEVVDVGPDGLLCREGSGQIRSFQFPPTACLGLFGDRASRPLLENVRDWMLERGGDPAPDPVLTDGADGPAHAARAMLERLLALSLALARSAAEHAQQVASLRVEVEAMAAARADVDRFLGETGLAQMPCVFGTREPDYETQIELTPGSPLRQLLPIPSAGFAAIDLACAAAPKRRSNLIVRLTSLEEAEILAEWQVPPPVQDGWVRLGLPRAGAGLTRTLVLTVEPASARTPCANLALGGHQPLAAAQLADAETGESIAPHSLAFRAYAALPGTTPPHTEATLLPVAAEPLRRAPFALKAVPHETLARLAPDGASDEAREADGPPALFIPEAGAILCRPGFGGQVPGALPAGARGLALELSIHADVARALTVRLRVAGSGVRSGARILGGETLTIGGSNAQTLSLMLPAPLAAPADLRFEVDAVQVEDGAPAWAVFSRLRIYQ</sequence>
<accession>A0A512IXA3</accession>
<organism evidence="1 3">
    <name type="scientific">Methylobacterium oxalidis</name>
    <dbReference type="NCBI Taxonomy" id="944322"/>
    <lineage>
        <taxon>Bacteria</taxon>
        <taxon>Pseudomonadati</taxon>
        <taxon>Pseudomonadota</taxon>
        <taxon>Alphaproteobacteria</taxon>
        <taxon>Hyphomicrobiales</taxon>
        <taxon>Methylobacteriaceae</taxon>
        <taxon>Methylobacterium</taxon>
    </lineage>
</organism>
<dbReference type="Proteomes" id="UP000321960">
    <property type="component" value="Unassembled WGS sequence"/>
</dbReference>
<evidence type="ECO:0000313" key="1">
    <source>
        <dbReference type="EMBL" id="GEP02344.1"/>
    </source>
</evidence>
<dbReference type="InterPro" id="IPR046184">
    <property type="entry name" value="DUF6212"/>
</dbReference>
<proteinExistence type="predicted"/>
<evidence type="ECO:0000313" key="4">
    <source>
        <dbReference type="Proteomes" id="UP001156856"/>
    </source>
</evidence>
<reference evidence="1 3" key="3">
    <citation type="submission" date="2019-07" db="EMBL/GenBank/DDBJ databases">
        <title>Whole genome shotgun sequence of Methylobacterium oxalidis NBRC 107715.</title>
        <authorList>
            <person name="Hosoyama A."/>
            <person name="Uohara A."/>
            <person name="Ohji S."/>
            <person name="Ichikawa N."/>
        </authorList>
    </citation>
    <scope>NUCLEOTIDE SEQUENCE [LARGE SCALE GENOMIC DNA]</scope>
    <source>
        <strain evidence="1 3">NBRC 107715</strain>
    </source>
</reference>
<name>A0A512IXA3_9HYPH</name>
<dbReference type="EMBL" id="BJZU01000004">
    <property type="protein sequence ID" value="GEP02344.1"/>
    <property type="molecule type" value="Genomic_DNA"/>
</dbReference>
<dbReference type="AlphaFoldDB" id="A0A512IXA3"/>
<gene>
    <name evidence="2" type="ORF">GCM10007888_61080</name>
    <name evidence="1" type="ORF">MOX02_03820</name>
</gene>
<keyword evidence="4" id="KW-1185">Reference proteome</keyword>
<reference evidence="4" key="2">
    <citation type="journal article" date="2019" name="Int. J. Syst. Evol. Microbiol.">
        <title>The Global Catalogue of Microorganisms (GCM) 10K type strain sequencing project: providing services to taxonomists for standard genome sequencing and annotation.</title>
        <authorList>
            <consortium name="The Broad Institute Genomics Platform"/>
            <consortium name="The Broad Institute Genome Sequencing Center for Infectious Disease"/>
            <person name="Wu L."/>
            <person name="Ma J."/>
        </authorList>
    </citation>
    <scope>NUCLEOTIDE SEQUENCE [LARGE SCALE GENOMIC DNA]</scope>
    <source>
        <strain evidence="4">NBRC 107715</strain>
    </source>
</reference>
<dbReference type="EMBL" id="BSPK01000117">
    <property type="protein sequence ID" value="GLS67723.1"/>
    <property type="molecule type" value="Genomic_DNA"/>
</dbReference>
<dbReference type="Proteomes" id="UP001156856">
    <property type="component" value="Unassembled WGS sequence"/>
</dbReference>
<dbReference type="Pfam" id="PF19717">
    <property type="entry name" value="DUF6212"/>
    <property type="match status" value="1"/>
</dbReference>
<reference evidence="2" key="4">
    <citation type="submission" date="2023-01" db="EMBL/GenBank/DDBJ databases">
        <title>Draft genome sequence of Methylobacterium oxalidis strain NBRC 107715.</title>
        <authorList>
            <person name="Sun Q."/>
            <person name="Mori K."/>
        </authorList>
    </citation>
    <scope>NUCLEOTIDE SEQUENCE</scope>
    <source>
        <strain evidence="2">NBRC 107715</strain>
    </source>
</reference>
<evidence type="ECO:0000313" key="3">
    <source>
        <dbReference type="Proteomes" id="UP000321960"/>
    </source>
</evidence>
<protein>
    <submittedName>
        <fullName evidence="1">Uncharacterized protein</fullName>
    </submittedName>
</protein>